<dbReference type="GO" id="GO:0006508">
    <property type="term" value="P:proteolysis"/>
    <property type="evidence" value="ECO:0007669"/>
    <property type="project" value="InterPro"/>
</dbReference>
<feature type="domain" description="LexA repressor DNA-binding" evidence="1">
    <location>
        <begin position="15"/>
        <end position="69"/>
    </location>
</feature>
<proteinExistence type="predicted"/>
<dbReference type="InterPro" id="IPR036388">
    <property type="entry name" value="WH-like_DNA-bd_sf"/>
</dbReference>
<dbReference type="AlphaFoldDB" id="A0A7S8E9Q6"/>
<dbReference type="RefSeq" id="WP_195171059.1">
    <property type="nucleotide sequence ID" value="NZ_CP062983.1"/>
</dbReference>
<protein>
    <submittedName>
        <fullName evidence="2">MarR family transcriptional regulator</fullName>
    </submittedName>
</protein>
<sequence>MASQNTRRPIDSITQHIYEYVRDYRREHKRAPTLREIGDACYISHTSVLRHIDKLEGMGWLEREPNIPRSMRLGDYAPDEE</sequence>
<name>A0A7S8E9Q6_9CHLR</name>
<dbReference type="InterPro" id="IPR036390">
    <property type="entry name" value="WH_DNA-bd_sf"/>
</dbReference>
<dbReference type="Gene3D" id="1.10.10.10">
    <property type="entry name" value="Winged helix-like DNA-binding domain superfamily/Winged helix DNA-binding domain"/>
    <property type="match status" value="1"/>
</dbReference>
<keyword evidence="3" id="KW-1185">Reference proteome</keyword>
<reference evidence="2 3" key="1">
    <citation type="submission" date="2020-02" db="EMBL/GenBank/DDBJ databases">
        <authorList>
            <person name="Zheng R.K."/>
            <person name="Sun C.M."/>
        </authorList>
    </citation>
    <scope>NUCLEOTIDE SEQUENCE [LARGE SCALE GENOMIC DNA]</scope>
    <source>
        <strain evidence="3">rifampicinis</strain>
    </source>
</reference>
<evidence type="ECO:0000259" key="1">
    <source>
        <dbReference type="Pfam" id="PF01726"/>
    </source>
</evidence>
<dbReference type="SUPFAM" id="SSF46785">
    <property type="entry name" value="Winged helix' DNA-binding domain"/>
    <property type="match status" value="1"/>
</dbReference>
<dbReference type="EMBL" id="CP062983">
    <property type="protein sequence ID" value="QPC82990.1"/>
    <property type="molecule type" value="Genomic_DNA"/>
</dbReference>
<dbReference type="KEGG" id="pmet:G4Y79_01035"/>
<evidence type="ECO:0000313" key="2">
    <source>
        <dbReference type="EMBL" id="QPC82990.1"/>
    </source>
</evidence>
<accession>A0A7S8E9Q6</accession>
<dbReference type="Proteomes" id="UP000594468">
    <property type="component" value="Chromosome"/>
</dbReference>
<dbReference type="InterPro" id="IPR006199">
    <property type="entry name" value="LexA_DNA-bd_dom"/>
</dbReference>
<organism evidence="2 3">
    <name type="scientific">Phototrophicus methaneseepsis</name>
    <dbReference type="NCBI Taxonomy" id="2710758"/>
    <lineage>
        <taxon>Bacteria</taxon>
        <taxon>Bacillati</taxon>
        <taxon>Chloroflexota</taxon>
        <taxon>Candidatus Thermofontia</taxon>
        <taxon>Phototrophicales</taxon>
        <taxon>Phototrophicaceae</taxon>
        <taxon>Phototrophicus</taxon>
    </lineage>
</organism>
<dbReference type="Pfam" id="PF01726">
    <property type="entry name" value="LexA_DNA_bind"/>
    <property type="match status" value="1"/>
</dbReference>
<dbReference type="GO" id="GO:0004252">
    <property type="term" value="F:serine-type endopeptidase activity"/>
    <property type="evidence" value="ECO:0007669"/>
    <property type="project" value="InterPro"/>
</dbReference>
<gene>
    <name evidence="2" type="ORF">G4Y79_01035</name>
</gene>
<evidence type="ECO:0000313" key="3">
    <source>
        <dbReference type="Proteomes" id="UP000594468"/>
    </source>
</evidence>